<accession>A0A314YNM5</accession>
<proteinExistence type="predicted"/>
<dbReference type="EMBL" id="PJQY01000733">
    <property type="protein sequence ID" value="PQQ08363.1"/>
    <property type="molecule type" value="Genomic_DNA"/>
</dbReference>
<gene>
    <name evidence="1" type="ORF">Pyn_38602</name>
</gene>
<keyword evidence="2" id="KW-1185">Reference proteome</keyword>
<name>A0A314YNM5_PRUYE</name>
<evidence type="ECO:0000313" key="2">
    <source>
        <dbReference type="Proteomes" id="UP000250321"/>
    </source>
</evidence>
<organism evidence="1 2">
    <name type="scientific">Prunus yedoensis var. nudiflora</name>
    <dbReference type="NCBI Taxonomy" id="2094558"/>
    <lineage>
        <taxon>Eukaryota</taxon>
        <taxon>Viridiplantae</taxon>
        <taxon>Streptophyta</taxon>
        <taxon>Embryophyta</taxon>
        <taxon>Tracheophyta</taxon>
        <taxon>Spermatophyta</taxon>
        <taxon>Magnoliopsida</taxon>
        <taxon>eudicotyledons</taxon>
        <taxon>Gunneridae</taxon>
        <taxon>Pentapetalae</taxon>
        <taxon>rosids</taxon>
        <taxon>fabids</taxon>
        <taxon>Rosales</taxon>
        <taxon>Rosaceae</taxon>
        <taxon>Amygdaloideae</taxon>
        <taxon>Amygdaleae</taxon>
        <taxon>Prunus</taxon>
    </lineage>
</organism>
<dbReference type="AlphaFoldDB" id="A0A314YNM5"/>
<dbReference type="Proteomes" id="UP000250321">
    <property type="component" value="Unassembled WGS sequence"/>
</dbReference>
<reference evidence="1 2" key="1">
    <citation type="submission" date="2018-02" db="EMBL/GenBank/DDBJ databases">
        <title>Draft genome of wild Prunus yedoensis var. nudiflora.</title>
        <authorList>
            <person name="Baek S."/>
            <person name="Kim J.-H."/>
            <person name="Choi K."/>
            <person name="Kim G.-B."/>
            <person name="Cho A."/>
            <person name="Jang H."/>
            <person name="Shin C.-H."/>
            <person name="Yu H.-J."/>
            <person name="Mun J.-H."/>
        </authorList>
    </citation>
    <scope>NUCLEOTIDE SEQUENCE [LARGE SCALE GENOMIC DNA]</scope>
    <source>
        <strain evidence="2">cv. Jeju island</strain>
        <tissue evidence="1">Leaf</tissue>
    </source>
</reference>
<comment type="caution">
    <text evidence="1">The sequence shown here is derived from an EMBL/GenBank/DDBJ whole genome shotgun (WGS) entry which is preliminary data.</text>
</comment>
<evidence type="ECO:0000313" key="1">
    <source>
        <dbReference type="EMBL" id="PQQ08363.1"/>
    </source>
</evidence>
<protein>
    <submittedName>
        <fullName evidence="1">Uncharacterized protein</fullName>
    </submittedName>
</protein>
<sequence>MARMTAGMLAAAKWRKESGSMVAGDFSNQEMLVDSCWDACSSQIWRLMAGMAAGMLAVDKKIKEDEFSWLLRSLQQPREVDFGWANASQFIES</sequence>